<dbReference type="EMBL" id="PUHY01000012">
    <property type="protein sequence ID" value="PQO32355.1"/>
    <property type="molecule type" value="Genomic_DNA"/>
</dbReference>
<dbReference type="OrthoDB" id="288707at2"/>
<gene>
    <name evidence="1" type="ORF">C5Y83_19210</name>
</gene>
<evidence type="ECO:0000313" key="2">
    <source>
        <dbReference type="Proteomes" id="UP000238322"/>
    </source>
</evidence>
<reference evidence="1 2" key="1">
    <citation type="submission" date="2018-02" db="EMBL/GenBank/DDBJ databases">
        <title>Comparative genomes isolates from brazilian mangrove.</title>
        <authorList>
            <person name="Araujo J.E."/>
            <person name="Taketani R.G."/>
            <person name="Silva M.C.P."/>
            <person name="Loureco M.V."/>
            <person name="Andreote F.D."/>
        </authorList>
    </citation>
    <scope>NUCLEOTIDE SEQUENCE [LARGE SCALE GENOMIC DNA]</scope>
    <source>
        <strain evidence="1 2">Hex-1 MGV</strain>
    </source>
</reference>
<accession>A0A2S8FJI9</accession>
<evidence type="ECO:0000313" key="1">
    <source>
        <dbReference type="EMBL" id="PQO32355.1"/>
    </source>
</evidence>
<proteinExistence type="predicted"/>
<organism evidence="1 2">
    <name type="scientific">Blastopirellula marina</name>
    <dbReference type="NCBI Taxonomy" id="124"/>
    <lineage>
        <taxon>Bacteria</taxon>
        <taxon>Pseudomonadati</taxon>
        <taxon>Planctomycetota</taxon>
        <taxon>Planctomycetia</taxon>
        <taxon>Pirellulales</taxon>
        <taxon>Pirellulaceae</taxon>
        <taxon>Blastopirellula</taxon>
    </lineage>
</organism>
<name>A0A2S8FJI9_9BACT</name>
<dbReference type="Proteomes" id="UP000238322">
    <property type="component" value="Unassembled WGS sequence"/>
</dbReference>
<comment type="caution">
    <text evidence="1">The sequence shown here is derived from an EMBL/GenBank/DDBJ whole genome shotgun (WGS) entry which is preliminary data.</text>
</comment>
<sequence>MSGFHVDGYRCALSAAKKEFQVDMLRLKECLADATCFEEEEAIDLQMREREAKHRDLIASLQRSIY</sequence>
<protein>
    <submittedName>
        <fullName evidence="1">Uncharacterized protein</fullName>
    </submittedName>
</protein>
<dbReference type="AlphaFoldDB" id="A0A2S8FJI9"/>
<dbReference type="RefSeq" id="WP_105331368.1">
    <property type="nucleotide sequence ID" value="NZ_PUHY01000012.1"/>
</dbReference>